<evidence type="ECO:0000256" key="2">
    <source>
        <dbReference type="ARBA" id="ARBA00022472"/>
    </source>
</evidence>
<evidence type="ECO:0000313" key="6">
    <source>
        <dbReference type="Proteomes" id="UP001153076"/>
    </source>
</evidence>
<evidence type="ECO:0000256" key="1">
    <source>
        <dbReference type="ARBA" id="ARBA00007692"/>
    </source>
</evidence>
<dbReference type="InterPro" id="IPR038538">
    <property type="entry name" value="MTERF_sf"/>
</dbReference>
<feature type="compositionally biased region" description="Polar residues" evidence="4">
    <location>
        <begin position="1"/>
        <end position="13"/>
    </location>
</feature>
<feature type="compositionally biased region" description="Low complexity" evidence="4">
    <location>
        <begin position="17"/>
        <end position="38"/>
    </location>
</feature>
<dbReference type="Pfam" id="PF02536">
    <property type="entry name" value="mTERF"/>
    <property type="match status" value="2"/>
</dbReference>
<protein>
    <submittedName>
        <fullName evidence="5">Uncharacterized protein</fullName>
    </submittedName>
</protein>
<dbReference type="Proteomes" id="UP001153076">
    <property type="component" value="Unassembled WGS sequence"/>
</dbReference>
<organism evidence="5 6">
    <name type="scientific">Carnegiea gigantea</name>
    <dbReference type="NCBI Taxonomy" id="171969"/>
    <lineage>
        <taxon>Eukaryota</taxon>
        <taxon>Viridiplantae</taxon>
        <taxon>Streptophyta</taxon>
        <taxon>Embryophyta</taxon>
        <taxon>Tracheophyta</taxon>
        <taxon>Spermatophyta</taxon>
        <taxon>Magnoliopsida</taxon>
        <taxon>eudicotyledons</taxon>
        <taxon>Gunneridae</taxon>
        <taxon>Pentapetalae</taxon>
        <taxon>Caryophyllales</taxon>
        <taxon>Cactineae</taxon>
        <taxon>Cactaceae</taxon>
        <taxon>Cactoideae</taxon>
        <taxon>Echinocereeae</taxon>
        <taxon>Carnegiea</taxon>
    </lineage>
</organism>
<reference evidence="5" key="1">
    <citation type="submission" date="2022-04" db="EMBL/GenBank/DDBJ databases">
        <title>Carnegiea gigantea Genome sequencing and assembly v2.</title>
        <authorList>
            <person name="Copetti D."/>
            <person name="Sanderson M.J."/>
            <person name="Burquez A."/>
            <person name="Wojciechowski M.F."/>
        </authorList>
    </citation>
    <scope>NUCLEOTIDE SEQUENCE</scope>
    <source>
        <strain evidence="5">SGP5-SGP5p</strain>
        <tissue evidence="5">Aerial part</tissue>
    </source>
</reference>
<dbReference type="AlphaFoldDB" id="A0A9Q1JT65"/>
<comment type="caution">
    <text evidence="5">The sequence shown here is derived from an EMBL/GenBank/DDBJ whole genome shotgun (WGS) entry which is preliminary data.</text>
</comment>
<feature type="region of interest" description="Disordered" evidence="4">
    <location>
        <begin position="1"/>
        <end position="44"/>
    </location>
</feature>
<dbReference type="PANTHER" id="PTHR13068:SF130">
    <property type="entry name" value="TRANSCRIPTION TERMINATION FACTOR MTERF6, CHLOROPLASTIC_MITOCHONDRIAL-LIKE"/>
    <property type="match status" value="1"/>
</dbReference>
<dbReference type="Gene3D" id="1.25.70.10">
    <property type="entry name" value="Transcription termination factor 3, mitochondrial"/>
    <property type="match status" value="1"/>
</dbReference>
<sequence>MILTNSGLGSQDRQPSRKSSVSPSTTSSSDSFRPFSGSADPTRLRDPQPPFEIWFISHKMAFYLCRRKLLSSTPNLPTLSNSTISLYLITSNAASYYYSTTTTLNPIHTTSIADHLINSHHLSPDTALKASSALAHLKTFDKPESVIKYLKDFGFSTSQLDNLLKRTPHVLSYNPDLSIKPKIRILQNLGISPPDIIELLSTDPYLFSRDVDNQLGRSILALKSFLGSEAQVVKVLKVSTTFLKYNLDKTMVPNIELLKSYGVSEEQMQKFIFNFPRFLLYKPETMKEYIKRVEKMGLSGDSKMFLHAVRVFSSMSEESWKSKLKVFRSLGLTQEDILSAFRKSPQIFAASERKIREVSDILISAAKPDSKFVVRNPDLLLFSIKQRIMPRLKVMDTLLERNLIKRKPSLRTLLKLSCKQFCAKYVDPHSDVVGELYTAHQRL</sequence>
<keyword evidence="2" id="KW-0804">Transcription</keyword>
<dbReference type="PANTHER" id="PTHR13068">
    <property type="entry name" value="CGI-12 PROTEIN-RELATED"/>
    <property type="match status" value="1"/>
</dbReference>
<comment type="similarity">
    <text evidence="1">Belongs to the mTERF family.</text>
</comment>
<dbReference type="GO" id="GO:0003676">
    <property type="term" value="F:nucleic acid binding"/>
    <property type="evidence" value="ECO:0007669"/>
    <property type="project" value="InterPro"/>
</dbReference>
<dbReference type="EMBL" id="JAKOGI010000795">
    <property type="protein sequence ID" value="KAJ8430412.1"/>
    <property type="molecule type" value="Genomic_DNA"/>
</dbReference>
<name>A0A9Q1JT65_9CARY</name>
<keyword evidence="3" id="KW-0809">Transit peptide</keyword>
<dbReference type="FunFam" id="1.25.70.10:FF:000001">
    <property type="entry name" value="Mitochondrial transcription termination factor-like"/>
    <property type="match status" value="1"/>
</dbReference>
<evidence type="ECO:0000256" key="4">
    <source>
        <dbReference type="SAM" id="MobiDB-lite"/>
    </source>
</evidence>
<accession>A0A9Q1JT65</accession>
<dbReference type="OrthoDB" id="637682at2759"/>
<dbReference type="InterPro" id="IPR003690">
    <property type="entry name" value="MTERF"/>
</dbReference>
<dbReference type="GO" id="GO:0006353">
    <property type="term" value="P:DNA-templated transcription termination"/>
    <property type="evidence" value="ECO:0007669"/>
    <property type="project" value="UniProtKB-KW"/>
</dbReference>
<proteinExistence type="inferred from homology"/>
<dbReference type="SMART" id="SM00733">
    <property type="entry name" value="Mterf"/>
    <property type="match status" value="7"/>
</dbReference>
<keyword evidence="6" id="KW-1185">Reference proteome</keyword>
<keyword evidence="2" id="KW-0805">Transcription regulation</keyword>
<gene>
    <name evidence="5" type="ORF">Cgig2_025839</name>
</gene>
<evidence type="ECO:0000313" key="5">
    <source>
        <dbReference type="EMBL" id="KAJ8430412.1"/>
    </source>
</evidence>
<keyword evidence="2" id="KW-0806">Transcription termination</keyword>
<evidence type="ECO:0000256" key="3">
    <source>
        <dbReference type="ARBA" id="ARBA00022946"/>
    </source>
</evidence>